<dbReference type="InterPro" id="IPR052159">
    <property type="entry name" value="Competence_DNA_uptake"/>
</dbReference>
<comment type="caution">
    <text evidence="2">The sequence shown here is derived from an EMBL/GenBank/DDBJ whole genome shotgun (WGS) entry which is preliminary data.</text>
</comment>
<name>A0A1G2H6U7_9BACT</name>
<dbReference type="EMBL" id="MHOB01000010">
    <property type="protein sequence ID" value="OGZ58001.1"/>
    <property type="molecule type" value="Genomic_DNA"/>
</dbReference>
<reference evidence="2 3" key="1">
    <citation type="journal article" date="2016" name="Nat. Commun.">
        <title>Thousands of microbial genomes shed light on interconnected biogeochemical processes in an aquifer system.</title>
        <authorList>
            <person name="Anantharaman K."/>
            <person name="Brown C.T."/>
            <person name="Hug L.A."/>
            <person name="Sharon I."/>
            <person name="Castelle C.J."/>
            <person name="Probst A.J."/>
            <person name="Thomas B.C."/>
            <person name="Singh A."/>
            <person name="Wilkins M.J."/>
            <person name="Karaoz U."/>
            <person name="Brodie E.L."/>
            <person name="Williams K.H."/>
            <person name="Hubbard S.S."/>
            <person name="Banfield J.F."/>
        </authorList>
    </citation>
    <scope>NUCLEOTIDE SEQUENCE [LARGE SCALE GENOMIC DNA]</scope>
</reference>
<sequence length="284" mass="31380">MFLKSQKIILGVFLLVAVFVWRAVFVGSSGLLLVSFLDVGQGDAIFIETPSGKQVLIDGGYGRQVLSRLGRVMPGYDKSIDLVIATHTDSDHLGGLIEVLKSYDVRTVVENGFQDNSVLLAEWNKEVEKNGARREIVKAGDQFILDNGVSLKILGPFSEDIKETPDKSNEVMVVARLVYGETEFLFTGDIERGDEIRLASSGAELKSDVLKVAHHGSQYSTTRLFLEKVMPVYTVISVGKKNRYGHPHTETLSRLASIGSTLFRTDYDGGITFMSNGRFLSLRR</sequence>
<feature type="domain" description="Metallo-beta-lactamase" evidence="1">
    <location>
        <begin position="41"/>
        <end position="240"/>
    </location>
</feature>
<evidence type="ECO:0000313" key="3">
    <source>
        <dbReference type="Proteomes" id="UP000178996"/>
    </source>
</evidence>
<dbReference type="Proteomes" id="UP000178996">
    <property type="component" value="Unassembled WGS sequence"/>
</dbReference>
<evidence type="ECO:0000259" key="1">
    <source>
        <dbReference type="SMART" id="SM00849"/>
    </source>
</evidence>
<proteinExistence type="predicted"/>
<organism evidence="2 3">
    <name type="scientific">Candidatus Ryanbacteria bacterium RIFCSPLOWO2_12_FULL_47_9c</name>
    <dbReference type="NCBI Taxonomy" id="1802131"/>
    <lineage>
        <taxon>Bacteria</taxon>
        <taxon>Candidatus Ryaniibacteriota</taxon>
    </lineage>
</organism>
<dbReference type="InterPro" id="IPR001279">
    <property type="entry name" value="Metallo-B-lactamas"/>
</dbReference>
<dbReference type="PANTHER" id="PTHR30619">
    <property type="entry name" value="DNA INTERNALIZATION/COMPETENCE PROTEIN COMEC/REC2"/>
    <property type="match status" value="1"/>
</dbReference>
<dbReference type="SMART" id="SM00849">
    <property type="entry name" value="Lactamase_B"/>
    <property type="match status" value="1"/>
</dbReference>
<gene>
    <name evidence="2" type="ORF">A3G60_04225</name>
</gene>
<dbReference type="Pfam" id="PF00753">
    <property type="entry name" value="Lactamase_B"/>
    <property type="match status" value="1"/>
</dbReference>
<protein>
    <recommendedName>
        <fullName evidence="1">Metallo-beta-lactamase domain-containing protein</fullName>
    </recommendedName>
</protein>
<dbReference type="CDD" id="cd07731">
    <property type="entry name" value="ComA-like_MBL-fold"/>
    <property type="match status" value="1"/>
</dbReference>
<dbReference type="InterPro" id="IPR036866">
    <property type="entry name" value="RibonucZ/Hydroxyglut_hydro"/>
</dbReference>
<dbReference type="Gene3D" id="3.60.15.10">
    <property type="entry name" value="Ribonuclease Z/Hydroxyacylglutathione hydrolase-like"/>
    <property type="match status" value="1"/>
</dbReference>
<evidence type="ECO:0000313" key="2">
    <source>
        <dbReference type="EMBL" id="OGZ58001.1"/>
    </source>
</evidence>
<dbReference type="PANTHER" id="PTHR30619:SF1">
    <property type="entry name" value="RECOMBINATION PROTEIN 2"/>
    <property type="match status" value="1"/>
</dbReference>
<dbReference type="InterPro" id="IPR035681">
    <property type="entry name" value="ComA-like_MBL"/>
</dbReference>
<dbReference type="SUPFAM" id="SSF56281">
    <property type="entry name" value="Metallo-hydrolase/oxidoreductase"/>
    <property type="match status" value="1"/>
</dbReference>
<accession>A0A1G2H6U7</accession>
<dbReference type="AlphaFoldDB" id="A0A1G2H6U7"/>